<dbReference type="EMBL" id="CP050124">
    <property type="protein sequence ID" value="QIP43280.1"/>
    <property type="molecule type" value="Genomic_DNA"/>
</dbReference>
<dbReference type="RefSeq" id="WP_225320190.1">
    <property type="nucleotide sequence ID" value="NZ_AP018733.1"/>
</dbReference>
<dbReference type="AlphaFoldDB" id="A0A6G9D2J5"/>
<name>A0A6G9D2J5_RHOER</name>
<reference evidence="2 3" key="1">
    <citation type="submission" date="2020-03" db="EMBL/GenBank/DDBJ databases">
        <title>Screen low temperature-resistant strains for efficient degradation of petroleum hydrocarbons under the low temperature.</title>
        <authorList>
            <person name="Wang Y."/>
            <person name="Chen J."/>
        </authorList>
    </citation>
    <scope>NUCLEOTIDE SEQUENCE [LARGE SCALE GENOMIC DNA]</scope>
    <source>
        <strain evidence="2 3">KB1</strain>
    </source>
</reference>
<organism evidence="2 3">
    <name type="scientific">Rhodococcus erythropolis</name>
    <name type="common">Arthrobacter picolinophilus</name>
    <dbReference type="NCBI Taxonomy" id="1833"/>
    <lineage>
        <taxon>Bacteria</taxon>
        <taxon>Bacillati</taxon>
        <taxon>Actinomycetota</taxon>
        <taxon>Actinomycetes</taxon>
        <taxon>Mycobacteriales</taxon>
        <taxon>Nocardiaceae</taxon>
        <taxon>Rhodococcus</taxon>
        <taxon>Rhodococcus erythropolis group</taxon>
    </lineage>
</organism>
<accession>A0A6G9D2J5</accession>
<keyword evidence="1" id="KW-0472">Membrane</keyword>
<proteinExistence type="predicted"/>
<feature type="transmembrane region" description="Helical" evidence="1">
    <location>
        <begin position="6"/>
        <end position="30"/>
    </location>
</feature>
<gene>
    <name evidence="2" type="ORF">G9444_6037</name>
</gene>
<evidence type="ECO:0000313" key="2">
    <source>
        <dbReference type="EMBL" id="QIP43280.1"/>
    </source>
</evidence>
<keyword evidence="1" id="KW-0812">Transmembrane</keyword>
<dbReference type="Proteomes" id="UP000502345">
    <property type="component" value="Chromosome"/>
</dbReference>
<sequence>MDRGIVKAILATAASILLVVALAVAVLLLLSGSPREGTSHELADTVHTIGGKPTTCTELFGETCSFALQSDYNQWGQNLEGFVNAGTLGPFARSIGFVAEAKLSLQACEVSATAGRTILDFYTLAEIDHPTATTTDLFPFWNESRQFLCPVNSF</sequence>
<protein>
    <submittedName>
        <fullName evidence="2">Uncharacterized protein</fullName>
    </submittedName>
</protein>
<keyword evidence="1" id="KW-1133">Transmembrane helix</keyword>
<evidence type="ECO:0000256" key="1">
    <source>
        <dbReference type="SAM" id="Phobius"/>
    </source>
</evidence>
<evidence type="ECO:0000313" key="3">
    <source>
        <dbReference type="Proteomes" id="UP000502345"/>
    </source>
</evidence>